<feature type="compositionally biased region" description="Basic and acidic residues" evidence="7">
    <location>
        <begin position="340"/>
        <end position="355"/>
    </location>
</feature>
<evidence type="ECO:0000256" key="7">
    <source>
        <dbReference type="SAM" id="MobiDB-lite"/>
    </source>
</evidence>
<keyword evidence="5" id="KW-0233">DNA recombination</keyword>
<dbReference type="Gene3D" id="3.40.50.300">
    <property type="entry name" value="P-loop containing nucleotide triphosphate hydrolases"/>
    <property type="match status" value="2"/>
</dbReference>
<keyword evidence="10" id="KW-1185">Reference proteome</keyword>
<feature type="region of interest" description="Disordered" evidence="7">
    <location>
        <begin position="120"/>
        <end position="197"/>
    </location>
</feature>
<dbReference type="Proteomes" id="UP001596242">
    <property type="component" value="Unassembled WGS sequence"/>
</dbReference>
<dbReference type="InterPro" id="IPR049428">
    <property type="entry name" value="RecA-like_N"/>
</dbReference>
<proteinExistence type="inferred from homology"/>
<comment type="similarity">
    <text evidence="1">Belongs to the RecA family.</text>
</comment>
<evidence type="ECO:0000256" key="3">
    <source>
        <dbReference type="ARBA" id="ARBA00022741"/>
    </source>
</evidence>
<evidence type="ECO:0000313" key="10">
    <source>
        <dbReference type="Proteomes" id="UP001596242"/>
    </source>
</evidence>
<feature type="region of interest" description="Disordered" evidence="7">
    <location>
        <begin position="327"/>
        <end position="389"/>
    </location>
</feature>
<name>A0ABW1M4R6_9ACTN</name>
<dbReference type="PANTHER" id="PTHR45900:SF1">
    <property type="entry name" value="MITOCHONDRIAL DNA REPAIR PROTEIN RECA HOMOLOG-RELATED"/>
    <property type="match status" value="1"/>
</dbReference>
<evidence type="ECO:0000256" key="2">
    <source>
        <dbReference type="ARBA" id="ARBA00015553"/>
    </source>
</evidence>
<reference evidence="10" key="1">
    <citation type="journal article" date="2019" name="Int. J. Syst. Evol. Microbiol.">
        <title>The Global Catalogue of Microorganisms (GCM) 10K type strain sequencing project: providing services to taxonomists for standard genome sequencing and annotation.</title>
        <authorList>
            <consortium name="The Broad Institute Genomics Platform"/>
            <consortium name="The Broad Institute Genome Sequencing Center for Infectious Disease"/>
            <person name="Wu L."/>
            <person name="Ma J."/>
        </authorList>
    </citation>
    <scope>NUCLEOTIDE SEQUENCE [LARGE SCALE GENOMIC DNA]</scope>
    <source>
        <strain evidence="10">JCM 12763</strain>
    </source>
</reference>
<dbReference type="InterPro" id="IPR027417">
    <property type="entry name" value="P-loop_NTPase"/>
</dbReference>
<dbReference type="InterPro" id="IPR013765">
    <property type="entry name" value="DNA_recomb/repair_RecA"/>
</dbReference>
<dbReference type="EMBL" id="JBHSPT010000061">
    <property type="protein sequence ID" value="MFC6058720.1"/>
    <property type="molecule type" value="Genomic_DNA"/>
</dbReference>
<sequence length="389" mass="41381">MADKGKALDLVLAQIERQFGKGTVMRMGDRANEPIEVIPTGSTALDVALGVGGLPRGRVVEVYGPESSGKTTLTLHAVANAQKAGGQVAFVDAEHALDPEYAKKLGVDIDNLSWLLRRTAPMSQRRGNRTARRTPKGSDPGPDRSRTALASGPWGPEREGTAGRSAPRGPVGGARPRVGSARAPDQQPDPLLSGRPGHVVRPLPFRKRPSTAHAFFSPISVSAQISSAHVMDFPVRGDMCHAGLVPNGGLGVLRHDVTVGISQFLTPPEVYEVRNRFVGKGARRRDFCDVSVEMRRDALIVVTDVSGYGKSSRAFGAGAGLPPVIAIDQKTLSRNPRSPEGSDRETLGADARGRSLADVLTTGLHPRTRGRALHESTPGRHPGLPLEPR</sequence>
<dbReference type="PANTHER" id="PTHR45900">
    <property type="entry name" value="RECA"/>
    <property type="match status" value="1"/>
</dbReference>
<feature type="compositionally biased region" description="Low complexity" evidence="7">
    <location>
        <begin position="162"/>
        <end position="180"/>
    </location>
</feature>
<feature type="domain" description="RecA family profile 1" evidence="8">
    <location>
        <begin position="34"/>
        <end position="112"/>
    </location>
</feature>
<dbReference type="SUPFAM" id="SSF52540">
    <property type="entry name" value="P-loop containing nucleoside triphosphate hydrolases"/>
    <property type="match status" value="1"/>
</dbReference>
<evidence type="ECO:0000259" key="8">
    <source>
        <dbReference type="PROSITE" id="PS50162"/>
    </source>
</evidence>
<comment type="caution">
    <text evidence="9">The sequence shown here is derived from an EMBL/GenBank/DDBJ whole genome shotgun (WGS) entry which is preliminary data.</text>
</comment>
<keyword evidence="4" id="KW-0067">ATP-binding</keyword>
<protein>
    <recommendedName>
        <fullName evidence="2">Protein RecA</fullName>
    </recommendedName>
    <alternativeName>
        <fullName evidence="6">Recombinase A</fullName>
    </alternativeName>
</protein>
<dbReference type="Pfam" id="PF00154">
    <property type="entry name" value="RecA_N"/>
    <property type="match status" value="1"/>
</dbReference>
<evidence type="ECO:0000256" key="6">
    <source>
        <dbReference type="ARBA" id="ARBA00033319"/>
    </source>
</evidence>
<dbReference type="RefSeq" id="WP_386401697.1">
    <property type="nucleotide sequence ID" value="NZ_JBHSPT010000061.1"/>
</dbReference>
<feature type="compositionally biased region" description="Basic residues" evidence="7">
    <location>
        <begin position="126"/>
        <end position="135"/>
    </location>
</feature>
<gene>
    <name evidence="9" type="ORF">ACFP50_25790</name>
</gene>
<accession>A0ABW1M4R6</accession>
<keyword evidence="3" id="KW-0547">Nucleotide-binding</keyword>
<dbReference type="PROSITE" id="PS50162">
    <property type="entry name" value="RECA_2"/>
    <property type="match status" value="1"/>
</dbReference>
<evidence type="ECO:0000313" key="9">
    <source>
        <dbReference type="EMBL" id="MFC6058720.1"/>
    </source>
</evidence>
<evidence type="ECO:0000256" key="5">
    <source>
        <dbReference type="ARBA" id="ARBA00023172"/>
    </source>
</evidence>
<dbReference type="InterPro" id="IPR020588">
    <property type="entry name" value="RecA_ATP-bd"/>
</dbReference>
<evidence type="ECO:0000256" key="4">
    <source>
        <dbReference type="ARBA" id="ARBA00022840"/>
    </source>
</evidence>
<evidence type="ECO:0000256" key="1">
    <source>
        <dbReference type="ARBA" id="ARBA00009391"/>
    </source>
</evidence>
<organism evidence="9 10">
    <name type="scientific">Streptomyces pratens</name>
    <dbReference type="NCBI Taxonomy" id="887456"/>
    <lineage>
        <taxon>Bacteria</taxon>
        <taxon>Bacillati</taxon>
        <taxon>Actinomycetota</taxon>
        <taxon>Actinomycetes</taxon>
        <taxon>Kitasatosporales</taxon>
        <taxon>Streptomycetaceae</taxon>
        <taxon>Streptomyces</taxon>
    </lineage>
</organism>